<dbReference type="InterPro" id="IPR009218">
    <property type="entry name" value="HD_phosphohydro"/>
</dbReference>
<dbReference type="RefSeq" id="WP_183358457.1">
    <property type="nucleotide sequence ID" value="NZ_BAABKR010000016.1"/>
</dbReference>
<evidence type="ECO:0000259" key="1">
    <source>
        <dbReference type="Pfam" id="PF13223"/>
    </source>
</evidence>
<evidence type="ECO:0000313" key="3">
    <source>
        <dbReference type="Proteomes" id="UP000547528"/>
    </source>
</evidence>
<dbReference type="Pfam" id="PF13223">
    <property type="entry name" value="DUF4031"/>
    <property type="match status" value="1"/>
</dbReference>
<keyword evidence="2" id="KW-0378">Hydrolase</keyword>
<dbReference type="GO" id="GO:0016787">
    <property type="term" value="F:hydrolase activity"/>
    <property type="evidence" value="ECO:0007669"/>
    <property type="project" value="UniProtKB-KW"/>
</dbReference>
<dbReference type="PANTHER" id="PTHR21174:SF0">
    <property type="entry name" value="HD PHOSPHOHYDROLASE FAMILY PROTEIN-RELATED"/>
    <property type="match status" value="1"/>
</dbReference>
<feature type="domain" description="DUF4031" evidence="1">
    <location>
        <begin position="4"/>
        <end position="77"/>
    </location>
</feature>
<sequence length="311" mass="34407">MSLYIDPPVWPAHGTVFSHLVSDASLEELHTFAQQAGISGRAFDRDHYDVPEHRYRDLVQRGAAPISGGQLARILAASGMRVTTRERPEKVRKNLFAAWQRLGAAAPAAETAGWAETGQRLLDRWEEPHRSYHAPHHLAAVLRGVGIVERAGELPADLRLSVRLAGWYHDAVYAGEAGRDEEASAQLAQQDLDAVIPGHMVEEVGRLIRLTASHLPENDDAAGAALVDADLEILGRDPAVYRRYVAQVRADYSHVSDADFAHGRAQVLQRLLSVPSLFHTRTGYARWEAAARRNVEGELVQLQSGERPWRP</sequence>
<dbReference type="AlphaFoldDB" id="A0A7W5TRV4"/>
<dbReference type="Proteomes" id="UP000547528">
    <property type="component" value="Unassembled WGS sequence"/>
</dbReference>
<gene>
    <name evidence="2" type="ORF">FHX47_001664</name>
</gene>
<accession>A0A7W5TRV4</accession>
<organism evidence="2 3">
    <name type="scientific">Garicola koreensis</name>
    <dbReference type="NCBI Taxonomy" id="1262554"/>
    <lineage>
        <taxon>Bacteria</taxon>
        <taxon>Bacillati</taxon>
        <taxon>Actinomycetota</taxon>
        <taxon>Actinomycetes</taxon>
        <taxon>Micrococcales</taxon>
        <taxon>Micrococcaceae</taxon>
        <taxon>Garicola</taxon>
    </lineage>
</organism>
<keyword evidence="3" id="KW-1185">Reference proteome</keyword>
<dbReference type="PANTHER" id="PTHR21174">
    <property type="match status" value="1"/>
</dbReference>
<dbReference type="InterPro" id="IPR025109">
    <property type="entry name" value="DUF4031"/>
</dbReference>
<name>A0A7W5TRV4_9MICC</name>
<protein>
    <submittedName>
        <fullName evidence="2">Putative metal-dependent HD superfamily phosphohydrolase</fullName>
    </submittedName>
</protein>
<dbReference type="SUPFAM" id="SSF109604">
    <property type="entry name" value="HD-domain/PDEase-like"/>
    <property type="match status" value="1"/>
</dbReference>
<proteinExistence type="predicted"/>
<comment type="caution">
    <text evidence="2">The sequence shown here is derived from an EMBL/GenBank/DDBJ whole genome shotgun (WGS) entry which is preliminary data.</text>
</comment>
<reference evidence="2 3" key="1">
    <citation type="submission" date="2020-08" db="EMBL/GenBank/DDBJ databases">
        <title>Sequencing the genomes of 1000 actinobacteria strains.</title>
        <authorList>
            <person name="Klenk H.-P."/>
        </authorList>
    </citation>
    <scope>NUCLEOTIDE SEQUENCE [LARGE SCALE GENOMIC DNA]</scope>
    <source>
        <strain evidence="2 3">DSM 28238</strain>
    </source>
</reference>
<dbReference type="EMBL" id="JACIBT010000006">
    <property type="protein sequence ID" value="MBB3668035.1"/>
    <property type="molecule type" value="Genomic_DNA"/>
</dbReference>
<evidence type="ECO:0000313" key="2">
    <source>
        <dbReference type="EMBL" id="MBB3668035.1"/>
    </source>
</evidence>